<evidence type="ECO:0000313" key="4">
    <source>
        <dbReference type="Proteomes" id="UP000799779"/>
    </source>
</evidence>
<feature type="region of interest" description="Disordered" evidence="1">
    <location>
        <begin position="492"/>
        <end position="517"/>
    </location>
</feature>
<protein>
    <recommendedName>
        <fullName evidence="2">Arrestin-like N-terminal domain-containing protein</fullName>
    </recommendedName>
</protein>
<evidence type="ECO:0000313" key="3">
    <source>
        <dbReference type="EMBL" id="KAF1998653.1"/>
    </source>
</evidence>
<gene>
    <name evidence="3" type="ORF">P154DRAFT_523933</name>
</gene>
<keyword evidence="4" id="KW-1185">Reference proteome</keyword>
<evidence type="ECO:0000259" key="2">
    <source>
        <dbReference type="Pfam" id="PF00339"/>
    </source>
</evidence>
<feature type="domain" description="Arrestin-like N-terminal" evidence="2">
    <location>
        <begin position="54"/>
        <end position="147"/>
    </location>
</feature>
<dbReference type="InterPro" id="IPR014752">
    <property type="entry name" value="Arrestin-like_C"/>
</dbReference>
<dbReference type="Pfam" id="PF00339">
    <property type="entry name" value="Arrestin_N"/>
    <property type="match status" value="1"/>
</dbReference>
<dbReference type="InterPro" id="IPR011021">
    <property type="entry name" value="Arrestin-like_N"/>
</dbReference>
<dbReference type="AlphaFoldDB" id="A0A6A5W9R6"/>
<proteinExistence type="predicted"/>
<accession>A0A6A5W9R6</accession>
<sequence length="545" mass="59056">MPGVTTSAASMRPSTYSMRNQIGYKVRNFAHYGQPTIEITLTKGQGVHSNYATSYSTMDTIEGTVAITAPHDTRFEDIEIAFLGTSNVFVDKLTTTPSVTGRTEATHRFLALKQPISESDLPCPRKLIAGKTYVFPFTFTVPLHLLPRACTHKVGSDHIHDMHMLLPPSLGDPELAGFGGTLLDDLAPEMSKIVYAIKARIRQYREADGSISVLAEKQRKVRVKPAYEEQPPMNLNPSDSEYRVRIEKSIRKGLFKGKLGTLVAQGPQPKALVIPGARTKDNGLITTKAKIFLRFDPADDSATPPPLGSLATKLRVATYYSSAPRHGLPSRSALGFDVTQGLYQETLSLSSMCIASAQWTKQTADANPTSEDTIRRDSAFSDCSTSGVEDSNISGIPLASKNYRGANFYTATILVPVTLPKNRSFVPTFHSCLISRVYTLSLTLSVHAPGVTDPSLHLKIPIQIAADGSTAGNENARARRQESLVASEADAMFTPRSVAPPPNFDGGPGVPAASVEHSDLPPEYEVSAPRLERHGHVHTSFSVAV</sequence>
<dbReference type="PANTHER" id="PTHR31904">
    <property type="entry name" value="BYPASS OF STOP CODON PROTEIN 5-RELATED"/>
    <property type="match status" value="1"/>
</dbReference>
<name>A0A6A5W9R6_9PLEO</name>
<dbReference type="PANTHER" id="PTHR31904:SF1">
    <property type="entry name" value="BYPASS OF STOP CODON PROTEIN 5-RELATED"/>
    <property type="match status" value="1"/>
</dbReference>
<dbReference type="EMBL" id="ML977602">
    <property type="protein sequence ID" value="KAF1998653.1"/>
    <property type="molecule type" value="Genomic_DNA"/>
</dbReference>
<dbReference type="Proteomes" id="UP000799779">
    <property type="component" value="Unassembled WGS sequence"/>
</dbReference>
<dbReference type="OrthoDB" id="2283785at2759"/>
<organism evidence="3 4">
    <name type="scientific">Amniculicola lignicola CBS 123094</name>
    <dbReference type="NCBI Taxonomy" id="1392246"/>
    <lineage>
        <taxon>Eukaryota</taxon>
        <taxon>Fungi</taxon>
        <taxon>Dikarya</taxon>
        <taxon>Ascomycota</taxon>
        <taxon>Pezizomycotina</taxon>
        <taxon>Dothideomycetes</taxon>
        <taxon>Pleosporomycetidae</taxon>
        <taxon>Pleosporales</taxon>
        <taxon>Amniculicolaceae</taxon>
        <taxon>Amniculicola</taxon>
    </lineage>
</organism>
<reference evidence="3" key="1">
    <citation type="journal article" date="2020" name="Stud. Mycol.">
        <title>101 Dothideomycetes genomes: a test case for predicting lifestyles and emergence of pathogens.</title>
        <authorList>
            <person name="Haridas S."/>
            <person name="Albert R."/>
            <person name="Binder M."/>
            <person name="Bloem J."/>
            <person name="Labutti K."/>
            <person name="Salamov A."/>
            <person name="Andreopoulos B."/>
            <person name="Baker S."/>
            <person name="Barry K."/>
            <person name="Bills G."/>
            <person name="Bluhm B."/>
            <person name="Cannon C."/>
            <person name="Castanera R."/>
            <person name="Culley D."/>
            <person name="Daum C."/>
            <person name="Ezra D."/>
            <person name="Gonzalez J."/>
            <person name="Henrissat B."/>
            <person name="Kuo A."/>
            <person name="Liang C."/>
            <person name="Lipzen A."/>
            <person name="Lutzoni F."/>
            <person name="Magnuson J."/>
            <person name="Mondo S."/>
            <person name="Nolan M."/>
            <person name="Ohm R."/>
            <person name="Pangilinan J."/>
            <person name="Park H.-J."/>
            <person name="Ramirez L."/>
            <person name="Alfaro M."/>
            <person name="Sun H."/>
            <person name="Tritt A."/>
            <person name="Yoshinaga Y."/>
            <person name="Zwiers L.-H."/>
            <person name="Turgeon B."/>
            <person name="Goodwin S."/>
            <person name="Spatafora J."/>
            <person name="Crous P."/>
            <person name="Grigoriev I."/>
        </authorList>
    </citation>
    <scope>NUCLEOTIDE SEQUENCE</scope>
    <source>
        <strain evidence="3">CBS 123094</strain>
    </source>
</reference>
<dbReference type="InterPro" id="IPR039634">
    <property type="entry name" value="Bul1-like"/>
</dbReference>
<evidence type="ECO:0000256" key="1">
    <source>
        <dbReference type="SAM" id="MobiDB-lite"/>
    </source>
</evidence>
<dbReference type="Gene3D" id="2.60.40.640">
    <property type="match status" value="1"/>
</dbReference>